<dbReference type="EMBL" id="JANBQB010000042">
    <property type="protein sequence ID" value="KAJ1983742.1"/>
    <property type="molecule type" value="Genomic_DNA"/>
</dbReference>
<dbReference type="SUPFAM" id="SSF46565">
    <property type="entry name" value="Chaperone J-domain"/>
    <property type="match status" value="1"/>
</dbReference>
<name>A0A9W8BC29_9FUNG</name>
<dbReference type="Proteomes" id="UP001151582">
    <property type="component" value="Unassembled WGS sequence"/>
</dbReference>
<dbReference type="SMART" id="SM00271">
    <property type="entry name" value="DnaJ"/>
    <property type="match status" value="1"/>
</dbReference>
<feature type="region of interest" description="Disordered" evidence="1">
    <location>
        <begin position="138"/>
        <end position="167"/>
    </location>
</feature>
<dbReference type="Gene3D" id="1.10.287.110">
    <property type="entry name" value="DnaJ domain"/>
    <property type="match status" value="1"/>
</dbReference>
<dbReference type="InterPro" id="IPR001623">
    <property type="entry name" value="DnaJ_domain"/>
</dbReference>
<keyword evidence="4" id="KW-1185">Reference proteome</keyword>
<dbReference type="InterPro" id="IPR036869">
    <property type="entry name" value="J_dom_sf"/>
</dbReference>
<dbReference type="PROSITE" id="PS50076">
    <property type="entry name" value="DNAJ_2"/>
    <property type="match status" value="1"/>
</dbReference>
<gene>
    <name evidence="3" type="ORF">H4R34_001074</name>
</gene>
<evidence type="ECO:0000313" key="4">
    <source>
        <dbReference type="Proteomes" id="UP001151582"/>
    </source>
</evidence>
<dbReference type="CDD" id="cd06257">
    <property type="entry name" value="DnaJ"/>
    <property type="match status" value="1"/>
</dbReference>
<protein>
    <recommendedName>
        <fullName evidence="2">J domain-containing protein</fullName>
    </recommendedName>
</protein>
<organism evidence="3 4">
    <name type="scientific">Dimargaris verticillata</name>
    <dbReference type="NCBI Taxonomy" id="2761393"/>
    <lineage>
        <taxon>Eukaryota</taxon>
        <taxon>Fungi</taxon>
        <taxon>Fungi incertae sedis</taxon>
        <taxon>Zoopagomycota</taxon>
        <taxon>Kickxellomycotina</taxon>
        <taxon>Dimargaritomycetes</taxon>
        <taxon>Dimargaritales</taxon>
        <taxon>Dimargaritaceae</taxon>
        <taxon>Dimargaris</taxon>
    </lineage>
</organism>
<dbReference type="PANTHER" id="PTHR44825:SF1">
    <property type="entry name" value="DNAJ HOMOLOG SUBFAMILY C MEMBER 4"/>
    <property type="match status" value="1"/>
</dbReference>
<dbReference type="PRINTS" id="PR00625">
    <property type="entry name" value="JDOMAIN"/>
</dbReference>
<evidence type="ECO:0000313" key="3">
    <source>
        <dbReference type="EMBL" id="KAJ1983742.1"/>
    </source>
</evidence>
<sequence length="236" mass="27145">MSTSRQDLKSAFYKLSMKYRPDKNPNNDKAHGRFIAINEAYNTLSDDTRRREYDCSLLANYPFRPTSHAATAPSESGFKYHRRPATGSGHWYHPGRKATHCHHYASQDHQTQFDTEYRHHWSDAHLHSASQWYIRTQSWNRGHPPQSDPGRRTNPQAMAENDGTQKAYTGATYTNVDDLPPSDYEIHMSRVRGVTNSMLIWASLLGTVAYALRFYEAHMVTEPRRKHSTTALSSKS</sequence>
<dbReference type="Pfam" id="PF00226">
    <property type="entry name" value="DnaJ"/>
    <property type="match status" value="1"/>
</dbReference>
<accession>A0A9W8BC29</accession>
<dbReference type="PROSITE" id="PS00636">
    <property type="entry name" value="DNAJ_1"/>
    <property type="match status" value="1"/>
</dbReference>
<dbReference type="AlphaFoldDB" id="A0A9W8BC29"/>
<dbReference type="InterPro" id="IPR052763">
    <property type="entry name" value="DnaJ_C4"/>
</dbReference>
<dbReference type="InterPro" id="IPR018253">
    <property type="entry name" value="DnaJ_domain_CS"/>
</dbReference>
<proteinExistence type="predicted"/>
<dbReference type="OrthoDB" id="10250354at2759"/>
<comment type="caution">
    <text evidence="3">The sequence shown here is derived from an EMBL/GenBank/DDBJ whole genome shotgun (WGS) entry which is preliminary data.</text>
</comment>
<dbReference type="PANTHER" id="PTHR44825">
    <property type="match status" value="1"/>
</dbReference>
<reference evidence="3" key="1">
    <citation type="submission" date="2022-07" db="EMBL/GenBank/DDBJ databases">
        <title>Phylogenomic reconstructions and comparative analyses of Kickxellomycotina fungi.</title>
        <authorList>
            <person name="Reynolds N.K."/>
            <person name="Stajich J.E."/>
            <person name="Barry K."/>
            <person name="Grigoriev I.V."/>
            <person name="Crous P."/>
            <person name="Smith M.E."/>
        </authorList>
    </citation>
    <scope>NUCLEOTIDE SEQUENCE</scope>
    <source>
        <strain evidence="3">RSA 567</strain>
    </source>
</reference>
<evidence type="ECO:0000256" key="1">
    <source>
        <dbReference type="SAM" id="MobiDB-lite"/>
    </source>
</evidence>
<evidence type="ECO:0000259" key="2">
    <source>
        <dbReference type="PROSITE" id="PS50076"/>
    </source>
</evidence>
<feature type="domain" description="J" evidence="2">
    <location>
        <begin position="1"/>
        <end position="57"/>
    </location>
</feature>